<protein>
    <submittedName>
        <fullName evidence="1">Uncharacterized protein</fullName>
    </submittedName>
</protein>
<proteinExistence type="predicted"/>
<gene>
    <name evidence="1" type="ORF">P7K49_018301</name>
</gene>
<organism evidence="1 2">
    <name type="scientific">Saguinus oedipus</name>
    <name type="common">Cotton-top tamarin</name>
    <name type="synonym">Oedipomidas oedipus</name>
    <dbReference type="NCBI Taxonomy" id="9490"/>
    <lineage>
        <taxon>Eukaryota</taxon>
        <taxon>Metazoa</taxon>
        <taxon>Chordata</taxon>
        <taxon>Craniata</taxon>
        <taxon>Vertebrata</taxon>
        <taxon>Euteleostomi</taxon>
        <taxon>Mammalia</taxon>
        <taxon>Eutheria</taxon>
        <taxon>Euarchontoglires</taxon>
        <taxon>Primates</taxon>
        <taxon>Haplorrhini</taxon>
        <taxon>Platyrrhini</taxon>
        <taxon>Cebidae</taxon>
        <taxon>Callitrichinae</taxon>
        <taxon>Saguinus</taxon>
    </lineage>
</organism>
<dbReference type="EMBL" id="JASSZA010000008">
    <property type="protein sequence ID" value="KAK2104445.1"/>
    <property type="molecule type" value="Genomic_DNA"/>
</dbReference>
<sequence>MRLQTLLIFVLKPLVPSLSLLLLSLTLLLFPHCLQQLASESVPFPQHCSHLTPVHLCLAGEVGFEPCYAEVLRVVQGKLHQPEEIQRSSFYAFSYYYDRAVDTDMIGEFTSGVSPKRKVDRAVVEKVKEKEHLRCLLG</sequence>
<comment type="caution">
    <text evidence="1">The sequence shown here is derived from an EMBL/GenBank/DDBJ whole genome shotgun (WGS) entry which is preliminary data.</text>
</comment>
<accession>A0ABQ9V5Z8</accession>
<name>A0ABQ9V5Z8_SAGOE</name>
<reference evidence="1 2" key="1">
    <citation type="submission" date="2023-05" db="EMBL/GenBank/DDBJ databases">
        <title>B98-5 Cell Line De Novo Hybrid Assembly: An Optical Mapping Approach.</title>
        <authorList>
            <person name="Kananen K."/>
            <person name="Auerbach J.A."/>
            <person name="Kautto E."/>
            <person name="Blachly J.S."/>
        </authorList>
    </citation>
    <scope>NUCLEOTIDE SEQUENCE [LARGE SCALE GENOMIC DNA]</scope>
    <source>
        <strain evidence="1">B95-8</strain>
        <tissue evidence="1">Cell line</tissue>
    </source>
</reference>
<keyword evidence="2" id="KW-1185">Reference proteome</keyword>
<evidence type="ECO:0000313" key="1">
    <source>
        <dbReference type="EMBL" id="KAK2104445.1"/>
    </source>
</evidence>
<dbReference type="Proteomes" id="UP001266305">
    <property type="component" value="Unassembled WGS sequence"/>
</dbReference>
<evidence type="ECO:0000313" key="2">
    <source>
        <dbReference type="Proteomes" id="UP001266305"/>
    </source>
</evidence>